<dbReference type="InterPro" id="IPR051312">
    <property type="entry name" value="Diverse_Substr_Oxidored"/>
</dbReference>
<gene>
    <name evidence="5" type="ORF">UFOPK3610_01141</name>
</gene>
<sequence length="291" mass="30526">MYPSRFEYDAPKTLEEAIAILDRSGGEAKVLAGGQSLVPMLKLRFASPERIVDINGIPGLDSFRVDADGTLRIGALVRHEDMENSALLEKSFPTLAGAASLVADPIVRVRGTFVGSVCHADPQGDWAATMVALGGRIVAQGPNGRREIEMSKFVLGPFVTALAFNEIAVEAVIPGAKGTARGGYLKLERRVGDFATASVAVSLDMTGATVNRAGCALAGVGGRTIDANEAISLLNGKELTEANIAAAAEAVAEAADPRTDHRGSADYKRHIVKTFVTRILTGIARTDQKAA</sequence>
<dbReference type="Pfam" id="PF03450">
    <property type="entry name" value="CO_deh_flav_C"/>
    <property type="match status" value="1"/>
</dbReference>
<dbReference type="InterPro" id="IPR036683">
    <property type="entry name" value="CO_DH_flav_C_dom_sf"/>
</dbReference>
<dbReference type="InterPro" id="IPR036318">
    <property type="entry name" value="FAD-bd_PCMH-like_sf"/>
</dbReference>
<keyword evidence="1" id="KW-0285">Flavoprotein</keyword>
<dbReference type="Gene3D" id="3.30.43.10">
    <property type="entry name" value="Uridine Diphospho-n-acetylenolpyruvylglucosamine Reductase, domain 2"/>
    <property type="match status" value="1"/>
</dbReference>
<name>A0A6J7H951_9ZZZZ</name>
<dbReference type="SUPFAM" id="SSF56176">
    <property type="entry name" value="FAD-binding/transporter-associated domain-like"/>
    <property type="match status" value="1"/>
</dbReference>
<dbReference type="Gene3D" id="3.30.465.10">
    <property type="match status" value="1"/>
</dbReference>
<evidence type="ECO:0000313" key="5">
    <source>
        <dbReference type="EMBL" id="CAB4916222.1"/>
    </source>
</evidence>
<dbReference type="EMBL" id="CAFBMR010000043">
    <property type="protein sequence ID" value="CAB4916222.1"/>
    <property type="molecule type" value="Genomic_DNA"/>
</dbReference>
<reference evidence="5" key="1">
    <citation type="submission" date="2020-05" db="EMBL/GenBank/DDBJ databases">
        <authorList>
            <person name="Chiriac C."/>
            <person name="Salcher M."/>
            <person name="Ghai R."/>
            <person name="Kavagutti S V."/>
        </authorList>
    </citation>
    <scope>NUCLEOTIDE SEQUENCE</scope>
</reference>
<dbReference type="Pfam" id="PF00941">
    <property type="entry name" value="FAD_binding_5"/>
    <property type="match status" value="1"/>
</dbReference>
<proteinExistence type="predicted"/>
<evidence type="ECO:0000256" key="2">
    <source>
        <dbReference type="ARBA" id="ARBA00022827"/>
    </source>
</evidence>
<dbReference type="AlphaFoldDB" id="A0A6J7H951"/>
<dbReference type="PANTHER" id="PTHR42659">
    <property type="entry name" value="XANTHINE DEHYDROGENASE SUBUNIT C-RELATED"/>
    <property type="match status" value="1"/>
</dbReference>
<dbReference type="PROSITE" id="PS51387">
    <property type="entry name" value="FAD_PCMH"/>
    <property type="match status" value="1"/>
</dbReference>
<organism evidence="5">
    <name type="scientific">freshwater metagenome</name>
    <dbReference type="NCBI Taxonomy" id="449393"/>
    <lineage>
        <taxon>unclassified sequences</taxon>
        <taxon>metagenomes</taxon>
        <taxon>ecological metagenomes</taxon>
    </lineage>
</organism>
<protein>
    <submittedName>
        <fullName evidence="5">Unannotated protein</fullName>
    </submittedName>
</protein>
<dbReference type="GO" id="GO:0016491">
    <property type="term" value="F:oxidoreductase activity"/>
    <property type="evidence" value="ECO:0007669"/>
    <property type="project" value="UniProtKB-KW"/>
</dbReference>
<dbReference type="PANTHER" id="PTHR42659:SF2">
    <property type="entry name" value="XANTHINE DEHYDROGENASE SUBUNIT C-RELATED"/>
    <property type="match status" value="1"/>
</dbReference>
<keyword evidence="3" id="KW-0560">Oxidoreductase</keyword>
<evidence type="ECO:0000259" key="4">
    <source>
        <dbReference type="PROSITE" id="PS51387"/>
    </source>
</evidence>
<dbReference type="Gene3D" id="3.30.390.50">
    <property type="entry name" value="CO dehydrogenase flavoprotein, C-terminal domain"/>
    <property type="match status" value="1"/>
</dbReference>
<dbReference type="InterPro" id="IPR016167">
    <property type="entry name" value="FAD-bd_PCMH_sub1"/>
</dbReference>
<dbReference type="InterPro" id="IPR005107">
    <property type="entry name" value="CO_DH_flav_C"/>
</dbReference>
<dbReference type="InterPro" id="IPR002346">
    <property type="entry name" value="Mopterin_DH_FAD-bd"/>
</dbReference>
<feature type="domain" description="FAD-binding PCMH-type" evidence="4">
    <location>
        <begin position="1"/>
        <end position="178"/>
    </location>
</feature>
<dbReference type="SUPFAM" id="SSF55447">
    <property type="entry name" value="CO dehydrogenase flavoprotein C-terminal domain-like"/>
    <property type="match status" value="1"/>
</dbReference>
<evidence type="ECO:0000256" key="1">
    <source>
        <dbReference type="ARBA" id="ARBA00022630"/>
    </source>
</evidence>
<dbReference type="InterPro" id="IPR016169">
    <property type="entry name" value="FAD-bd_PCMH_sub2"/>
</dbReference>
<accession>A0A6J7H951</accession>
<dbReference type="SMART" id="SM01092">
    <property type="entry name" value="CO_deh_flav_C"/>
    <property type="match status" value="1"/>
</dbReference>
<dbReference type="InterPro" id="IPR016166">
    <property type="entry name" value="FAD-bd_PCMH"/>
</dbReference>
<evidence type="ECO:0000256" key="3">
    <source>
        <dbReference type="ARBA" id="ARBA00023002"/>
    </source>
</evidence>
<keyword evidence="2" id="KW-0274">FAD</keyword>
<dbReference type="GO" id="GO:0071949">
    <property type="term" value="F:FAD binding"/>
    <property type="evidence" value="ECO:0007669"/>
    <property type="project" value="InterPro"/>
</dbReference>